<dbReference type="InParanoid" id="A0A0L0HL88"/>
<evidence type="ECO:0000256" key="2">
    <source>
        <dbReference type="SAM" id="SignalP"/>
    </source>
</evidence>
<dbReference type="VEuPathDB" id="FungiDB:SPPG_03364"/>
<organism evidence="3 4">
    <name type="scientific">Spizellomyces punctatus (strain DAOM BR117)</name>
    <dbReference type="NCBI Taxonomy" id="645134"/>
    <lineage>
        <taxon>Eukaryota</taxon>
        <taxon>Fungi</taxon>
        <taxon>Fungi incertae sedis</taxon>
        <taxon>Chytridiomycota</taxon>
        <taxon>Chytridiomycota incertae sedis</taxon>
        <taxon>Chytridiomycetes</taxon>
        <taxon>Spizellomycetales</taxon>
        <taxon>Spizellomycetaceae</taxon>
        <taxon>Spizellomyces</taxon>
    </lineage>
</organism>
<feature type="compositionally biased region" description="Basic and acidic residues" evidence="1">
    <location>
        <begin position="86"/>
        <end position="95"/>
    </location>
</feature>
<gene>
    <name evidence="3" type="ORF">SPPG_03364</name>
</gene>
<dbReference type="RefSeq" id="XP_016609603.1">
    <property type="nucleotide sequence ID" value="XM_016751635.1"/>
</dbReference>
<proteinExistence type="predicted"/>
<protein>
    <submittedName>
        <fullName evidence="3">Uncharacterized protein</fullName>
    </submittedName>
</protein>
<dbReference type="AlphaFoldDB" id="A0A0L0HL88"/>
<feature type="compositionally biased region" description="Basic and acidic residues" evidence="1">
    <location>
        <begin position="64"/>
        <end position="76"/>
    </location>
</feature>
<dbReference type="GeneID" id="27686887"/>
<accession>A0A0L0HL88</accession>
<keyword evidence="4" id="KW-1185">Reference proteome</keyword>
<name>A0A0L0HL88_SPIPD</name>
<dbReference type="Proteomes" id="UP000053201">
    <property type="component" value="Unassembled WGS sequence"/>
</dbReference>
<feature type="signal peptide" evidence="2">
    <location>
        <begin position="1"/>
        <end position="19"/>
    </location>
</feature>
<dbReference type="EMBL" id="KQ257454">
    <property type="protein sequence ID" value="KND01564.1"/>
    <property type="molecule type" value="Genomic_DNA"/>
</dbReference>
<sequence>MLLYATTLIGLTLLTTAMAASNPTSKPSYWNYRCGDACEYKDTTIEVHYSHYTAPKVSHLRSTAKADHGGGKEEAAYKMPPSYPEAYDKSKDRDSYPYQSSENTYRPISRYYDCTASLEHFSLSKLPSLQQCARNACTPGKQKAHIQRALAQCYALEDRA</sequence>
<evidence type="ECO:0000313" key="4">
    <source>
        <dbReference type="Proteomes" id="UP000053201"/>
    </source>
</evidence>
<feature type="chain" id="PRO_5005540039" evidence="2">
    <location>
        <begin position="20"/>
        <end position="160"/>
    </location>
</feature>
<evidence type="ECO:0000313" key="3">
    <source>
        <dbReference type="EMBL" id="KND01564.1"/>
    </source>
</evidence>
<reference evidence="3 4" key="1">
    <citation type="submission" date="2009-08" db="EMBL/GenBank/DDBJ databases">
        <title>The Genome Sequence of Spizellomyces punctatus strain DAOM BR117.</title>
        <authorList>
            <consortium name="The Broad Institute Genome Sequencing Platform"/>
            <person name="Russ C."/>
            <person name="Cuomo C."/>
            <person name="Shea T."/>
            <person name="Young S.K."/>
            <person name="Zeng Q."/>
            <person name="Koehrsen M."/>
            <person name="Haas B."/>
            <person name="Borodovsky M."/>
            <person name="Guigo R."/>
            <person name="Alvarado L."/>
            <person name="Berlin A."/>
            <person name="Bochicchio J."/>
            <person name="Borenstein D."/>
            <person name="Chapman S."/>
            <person name="Chen Z."/>
            <person name="Engels R."/>
            <person name="Freedman E."/>
            <person name="Gellesch M."/>
            <person name="Goldberg J."/>
            <person name="Griggs A."/>
            <person name="Gujja S."/>
            <person name="Heiman D."/>
            <person name="Hepburn T."/>
            <person name="Howarth C."/>
            <person name="Jen D."/>
            <person name="Larson L."/>
            <person name="Lewis B."/>
            <person name="Mehta T."/>
            <person name="Park D."/>
            <person name="Pearson M."/>
            <person name="Roberts A."/>
            <person name="Saif S."/>
            <person name="Shenoy N."/>
            <person name="Sisk P."/>
            <person name="Stolte C."/>
            <person name="Sykes S."/>
            <person name="Thomson T."/>
            <person name="Walk T."/>
            <person name="White J."/>
            <person name="Yandava C."/>
            <person name="Burger G."/>
            <person name="Gray M.W."/>
            <person name="Holland P.W.H."/>
            <person name="King N."/>
            <person name="Lang F.B.F."/>
            <person name="Roger A.J."/>
            <person name="Ruiz-Trillo I."/>
            <person name="Lander E."/>
            <person name="Nusbaum C."/>
        </authorList>
    </citation>
    <scope>NUCLEOTIDE SEQUENCE [LARGE SCALE GENOMIC DNA]</scope>
    <source>
        <strain evidence="3 4">DAOM BR117</strain>
    </source>
</reference>
<evidence type="ECO:0000256" key="1">
    <source>
        <dbReference type="SAM" id="MobiDB-lite"/>
    </source>
</evidence>
<keyword evidence="2" id="KW-0732">Signal</keyword>
<feature type="region of interest" description="Disordered" evidence="1">
    <location>
        <begin position="60"/>
        <end position="101"/>
    </location>
</feature>